<feature type="region of interest" description="Disordered" evidence="3">
    <location>
        <begin position="314"/>
        <end position="342"/>
    </location>
</feature>
<keyword evidence="6" id="KW-1185">Reference proteome</keyword>
<feature type="compositionally biased region" description="Low complexity" evidence="3">
    <location>
        <begin position="211"/>
        <end position="226"/>
    </location>
</feature>
<dbReference type="STRING" id="157652.A0A371HE52"/>
<proteinExistence type="predicted"/>
<accession>A0A371HE52</accession>
<feature type="region of interest" description="Disordered" evidence="3">
    <location>
        <begin position="211"/>
        <end position="239"/>
    </location>
</feature>
<dbReference type="Proteomes" id="UP000257109">
    <property type="component" value="Unassembled WGS sequence"/>
</dbReference>
<evidence type="ECO:0000256" key="2">
    <source>
        <dbReference type="PROSITE-ProRule" id="PRU01002"/>
    </source>
</evidence>
<dbReference type="EMBL" id="QJKJ01002844">
    <property type="protein sequence ID" value="RDY01079.1"/>
    <property type="molecule type" value="Genomic_DNA"/>
</dbReference>
<keyword evidence="1" id="KW-0539">Nucleus</keyword>
<protein>
    <recommendedName>
        <fullName evidence="4">WRC domain-containing protein</fullName>
    </recommendedName>
</protein>
<comment type="caution">
    <text evidence="2">Lacks conserved residue(s) required for the propagation of feature annotation.</text>
</comment>
<evidence type="ECO:0000259" key="4">
    <source>
        <dbReference type="PROSITE" id="PS51667"/>
    </source>
</evidence>
<evidence type="ECO:0000313" key="5">
    <source>
        <dbReference type="EMBL" id="RDY01079.1"/>
    </source>
</evidence>
<dbReference type="PANTHER" id="PTHR34680:SF3">
    <property type="entry name" value="EXPRESSED PROTEIN"/>
    <property type="match status" value="1"/>
</dbReference>
<dbReference type="PANTHER" id="PTHR34680">
    <property type="entry name" value="EXPRESSED PROTEIN"/>
    <property type="match status" value="1"/>
</dbReference>
<dbReference type="PROSITE" id="PS51667">
    <property type="entry name" value="WRC"/>
    <property type="match status" value="1"/>
</dbReference>
<organism evidence="5 6">
    <name type="scientific">Mucuna pruriens</name>
    <name type="common">Velvet bean</name>
    <name type="synonym">Dolichos pruriens</name>
    <dbReference type="NCBI Taxonomy" id="157652"/>
    <lineage>
        <taxon>Eukaryota</taxon>
        <taxon>Viridiplantae</taxon>
        <taxon>Streptophyta</taxon>
        <taxon>Embryophyta</taxon>
        <taxon>Tracheophyta</taxon>
        <taxon>Spermatophyta</taxon>
        <taxon>Magnoliopsida</taxon>
        <taxon>eudicotyledons</taxon>
        <taxon>Gunneridae</taxon>
        <taxon>Pentapetalae</taxon>
        <taxon>rosids</taxon>
        <taxon>fabids</taxon>
        <taxon>Fabales</taxon>
        <taxon>Fabaceae</taxon>
        <taxon>Papilionoideae</taxon>
        <taxon>50 kb inversion clade</taxon>
        <taxon>NPAAA clade</taxon>
        <taxon>indigoferoid/millettioid clade</taxon>
        <taxon>Phaseoleae</taxon>
        <taxon>Mucuna</taxon>
    </lineage>
</organism>
<feature type="compositionally biased region" description="Acidic residues" evidence="3">
    <location>
        <begin position="314"/>
        <end position="323"/>
    </location>
</feature>
<evidence type="ECO:0000256" key="3">
    <source>
        <dbReference type="SAM" id="MobiDB-lite"/>
    </source>
</evidence>
<sequence length="342" mass="37658">MNEGPRKQSEAKTLIIIEVSEIERVRSARRETKAEENPSIMRIRKNAKLSPLLLSSCLQGGSVPVETHVCQLNQSPWDVIPFDSDSIQFQPDDSFTAGNNNGSAGDSFGAVERYATYPNPIPVRVFIVLFLHQLNSTNSPRARRSVASMMDTDKSEHAMMTLLLHNNSNLALAPLNNGANPCQGFDSKGWPCKNEAKQGQSFCDQHLLSSYNNNNSKKSQPSTTGARRAKTRGTGKKAATASSNPYEFYYYSGFGPLWGKRRGDRNGEGSKNGANSTMVESENVADDIINDNVVPSVADIPSVSEMDNEGIIDYVDDDEEEDDSGKKRMRKPVKARSLKSLM</sequence>
<dbReference type="InterPro" id="IPR014977">
    <property type="entry name" value="WRC_dom"/>
</dbReference>
<feature type="non-terminal residue" evidence="5">
    <location>
        <position position="1"/>
    </location>
</feature>
<feature type="domain" description="WRC" evidence="4">
    <location>
        <begin position="176"/>
        <end position="221"/>
    </location>
</feature>
<dbReference type="AlphaFoldDB" id="A0A371HE52"/>
<feature type="compositionally biased region" description="Basic residues" evidence="3">
    <location>
        <begin position="327"/>
        <end position="342"/>
    </location>
</feature>
<name>A0A371HE52_MUCPR</name>
<gene>
    <name evidence="5" type="ORF">CR513_15640</name>
</gene>
<reference evidence="5" key="1">
    <citation type="submission" date="2018-05" db="EMBL/GenBank/DDBJ databases">
        <title>Draft genome of Mucuna pruriens seed.</title>
        <authorList>
            <person name="Nnadi N.E."/>
            <person name="Vos R."/>
            <person name="Hasami M.H."/>
            <person name="Devisetty U.K."/>
            <person name="Aguiy J.C."/>
        </authorList>
    </citation>
    <scope>NUCLEOTIDE SEQUENCE [LARGE SCALE GENOMIC DNA]</scope>
    <source>
        <strain evidence="5">JCA_2017</strain>
    </source>
</reference>
<evidence type="ECO:0000256" key="1">
    <source>
        <dbReference type="ARBA" id="ARBA00023242"/>
    </source>
</evidence>
<comment type="caution">
    <text evidence="5">The sequence shown here is derived from an EMBL/GenBank/DDBJ whole genome shotgun (WGS) entry which is preliminary data.</text>
</comment>
<dbReference type="OrthoDB" id="1927437at2759"/>
<evidence type="ECO:0000313" key="6">
    <source>
        <dbReference type="Proteomes" id="UP000257109"/>
    </source>
</evidence>